<accession>A0A3R5WYK2</accession>
<dbReference type="RefSeq" id="WP_128500567.1">
    <property type="nucleotide sequence ID" value="NZ_CP035107.1"/>
</dbReference>
<dbReference type="Proteomes" id="UP000287701">
    <property type="component" value="Chromosome"/>
</dbReference>
<keyword evidence="2" id="KW-0548">Nucleotidyltransferase</keyword>
<reference evidence="4 5" key="1">
    <citation type="submission" date="2019-01" db="EMBL/GenBank/DDBJ databases">
        <title>Whole Genome of Ornithobacterium rhinotracheale FARPER-174b.</title>
        <authorList>
            <person name="Tataje-Lavanda L.A."/>
            <person name="Montalvan A."/>
            <person name="Montesinos R."/>
            <person name="Zimic M."/>
            <person name="Fernandez-Sanchez M."/>
            <person name="Fernandez-Diaz M."/>
        </authorList>
    </citation>
    <scope>NUCLEOTIDE SEQUENCE [LARGE SCALE GENOMIC DNA]</scope>
    <source>
        <strain evidence="4 5">FARPER-174b</strain>
    </source>
</reference>
<dbReference type="SUPFAM" id="SSF53448">
    <property type="entry name" value="Nucleotide-diphospho-sugar transferases"/>
    <property type="match status" value="1"/>
</dbReference>
<evidence type="ECO:0000313" key="5">
    <source>
        <dbReference type="Proteomes" id="UP000287701"/>
    </source>
</evidence>
<evidence type="ECO:0000313" key="4">
    <source>
        <dbReference type="EMBL" id="QAR30060.1"/>
    </source>
</evidence>
<dbReference type="InterPro" id="IPR005835">
    <property type="entry name" value="NTP_transferase_dom"/>
</dbReference>
<evidence type="ECO:0000256" key="1">
    <source>
        <dbReference type="ARBA" id="ARBA00022679"/>
    </source>
</evidence>
<dbReference type="InterPro" id="IPR050065">
    <property type="entry name" value="GlmU-like"/>
</dbReference>
<gene>
    <name evidence="4" type="ORF">EQP59_01150</name>
</gene>
<evidence type="ECO:0000259" key="3">
    <source>
        <dbReference type="Pfam" id="PF00483"/>
    </source>
</evidence>
<evidence type="ECO:0000256" key="2">
    <source>
        <dbReference type="ARBA" id="ARBA00022695"/>
    </source>
</evidence>
<dbReference type="AlphaFoldDB" id="A0A3R5WYK2"/>
<organism evidence="4 5">
    <name type="scientific">Ornithobacterium rhinotracheale</name>
    <dbReference type="NCBI Taxonomy" id="28251"/>
    <lineage>
        <taxon>Bacteria</taxon>
        <taxon>Pseudomonadati</taxon>
        <taxon>Bacteroidota</taxon>
        <taxon>Flavobacteriia</taxon>
        <taxon>Flavobacteriales</taxon>
        <taxon>Weeksellaceae</taxon>
        <taxon>Ornithobacterium</taxon>
    </lineage>
</organism>
<dbReference type="Gene3D" id="3.90.550.10">
    <property type="entry name" value="Spore Coat Polysaccharide Biosynthesis Protein SpsA, Chain A"/>
    <property type="match status" value="1"/>
</dbReference>
<feature type="domain" description="Nucleotidyl transferase" evidence="3">
    <location>
        <begin position="8"/>
        <end position="176"/>
    </location>
</feature>
<dbReference type="EMBL" id="CP035107">
    <property type="protein sequence ID" value="QAR30060.1"/>
    <property type="molecule type" value="Genomic_DNA"/>
</dbReference>
<keyword evidence="1" id="KW-0808">Transferase</keyword>
<dbReference type="Pfam" id="PF00483">
    <property type="entry name" value="NTP_transferase"/>
    <property type="match status" value="1"/>
</dbReference>
<dbReference type="PANTHER" id="PTHR43584:SF8">
    <property type="entry name" value="N-ACETYLMURAMATE ALPHA-1-PHOSPHATE URIDYLYLTRANSFERASE"/>
    <property type="match status" value="1"/>
</dbReference>
<dbReference type="OrthoDB" id="9779926at2"/>
<dbReference type="InterPro" id="IPR029044">
    <property type="entry name" value="Nucleotide-diphossugar_trans"/>
</dbReference>
<proteinExistence type="predicted"/>
<protein>
    <submittedName>
        <fullName evidence="4">dTDP-glucose pyrophosphorylase</fullName>
    </submittedName>
</protein>
<name>A0A3R5WYK2_ORNRH</name>
<sequence>MSDTMTLMVLAGGLGSRYKGQKQVDPVGDNGECLMEYGLYDALNNGVNHVVFIINDQLSEEIKEHLRKPLDERGIKVDFVLQAMPNAVPEKYADLVPLRQKPWGTAHAVLMAKDVIHQPFIVMNADDYYGANTFELAHQLVKAGKINAENYGMVAFELEKTLSDNGTVSRGVCEVEDGKLKRVTEILKIIKKDNGEIVNEADQLEKVDLQPKTKVSMNFWILDHSIFPSLQEGFEEFLSTIENKEKQEYFIPLFIDNQIQKGKLNVWVEQSKEDWFGMTYPEDKAIVVEDLRQKTEAGKYNRPLWKK</sequence>
<dbReference type="GO" id="GO:0016779">
    <property type="term" value="F:nucleotidyltransferase activity"/>
    <property type="evidence" value="ECO:0007669"/>
    <property type="project" value="UniProtKB-KW"/>
</dbReference>
<dbReference type="PANTHER" id="PTHR43584">
    <property type="entry name" value="NUCLEOTIDYL TRANSFERASE"/>
    <property type="match status" value="1"/>
</dbReference>